<dbReference type="SUPFAM" id="SSF55920">
    <property type="entry name" value="Creatinase/aminopeptidase"/>
    <property type="match status" value="1"/>
</dbReference>
<dbReference type="Pfam" id="PF00557">
    <property type="entry name" value="Peptidase_M24"/>
    <property type="match status" value="1"/>
</dbReference>
<dbReference type="GO" id="GO:0046872">
    <property type="term" value="F:metal ion binding"/>
    <property type="evidence" value="ECO:0007669"/>
    <property type="project" value="UniProtKB-KW"/>
</dbReference>
<dbReference type="PANTHER" id="PTHR43330">
    <property type="entry name" value="METHIONINE AMINOPEPTIDASE"/>
    <property type="match status" value="1"/>
</dbReference>
<keyword evidence="3" id="KW-0479">Metal-binding</keyword>
<dbReference type="InterPro" id="IPR000994">
    <property type="entry name" value="Pept_M24"/>
</dbReference>
<keyword evidence="1 6" id="KW-0031">Aminopeptidase</keyword>
<dbReference type="Gene3D" id="3.90.230.10">
    <property type="entry name" value="Creatinase/methionine aminopeptidase superfamily"/>
    <property type="match status" value="1"/>
</dbReference>
<dbReference type="PANTHER" id="PTHR43330:SF27">
    <property type="entry name" value="METHIONINE AMINOPEPTIDASE"/>
    <property type="match status" value="1"/>
</dbReference>
<dbReference type="GO" id="GO:0004239">
    <property type="term" value="F:initiator methionyl aminopeptidase activity"/>
    <property type="evidence" value="ECO:0007669"/>
    <property type="project" value="UniProtKB-EC"/>
</dbReference>
<accession>A0A3B1DE82</accession>
<evidence type="ECO:0000256" key="4">
    <source>
        <dbReference type="ARBA" id="ARBA00022801"/>
    </source>
</evidence>
<dbReference type="GO" id="GO:0005829">
    <property type="term" value="C:cytosol"/>
    <property type="evidence" value="ECO:0007669"/>
    <property type="project" value="TreeGrafter"/>
</dbReference>
<dbReference type="InterPro" id="IPR002467">
    <property type="entry name" value="Pept_M24A_MAP1"/>
</dbReference>
<protein>
    <submittedName>
        <fullName evidence="6">Methionine aminopeptidase</fullName>
        <ecNumber evidence="6">3.4.11.18</ecNumber>
    </submittedName>
</protein>
<sequence>MKKKNSISIKSNSELKLLREAGKILADVIKDLKRSLKSGMTTQEVDIRTEALIRQRKVIPAFKGYRGFPGSACISINQQVVHGIPGQRRLKDGDIVSIDVGIIHKGYYSDTAVTAGIGSISRELQRLLEVTQAALKKGIEQARPKNRLSNISYAIQKEIDSSGFSIVRDFVGHGIGKNLHEDPEIPNFGQPNKGPELKVGMVFAIEPMVNMGGWKTKIEKDGWTVVTQDGKPSAHFEHTVAITENGPEILTK</sequence>
<dbReference type="CDD" id="cd01086">
    <property type="entry name" value="MetAP1"/>
    <property type="match status" value="1"/>
</dbReference>
<reference evidence="6" key="1">
    <citation type="submission" date="2018-06" db="EMBL/GenBank/DDBJ databases">
        <authorList>
            <person name="Zhirakovskaya E."/>
        </authorList>
    </citation>
    <scope>NUCLEOTIDE SEQUENCE</scope>
</reference>
<evidence type="ECO:0000313" key="6">
    <source>
        <dbReference type="EMBL" id="VAX37171.1"/>
    </source>
</evidence>
<dbReference type="GO" id="GO:0006508">
    <property type="term" value="P:proteolysis"/>
    <property type="evidence" value="ECO:0007669"/>
    <property type="project" value="UniProtKB-KW"/>
</dbReference>
<evidence type="ECO:0000256" key="1">
    <source>
        <dbReference type="ARBA" id="ARBA00022438"/>
    </source>
</evidence>
<evidence type="ECO:0000256" key="3">
    <source>
        <dbReference type="ARBA" id="ARBA00022723"/>
    </source>
</evidence>
<dbReference type="EMBL" id="UOGJ01000120">
    <property type="protein sequence ID" value="VAX37171.1"/>
    <property type="molecule type" value="Genomic_DNA"/>
</dbReference>
<evidence type="ECO:0000259" key="5">
    <source>
        <dbReference type="Pfam" id="PF00557"/>
    </source>
</evidence>
<keyword evidence="4 6" id="KW-0378">Hydrolase</keyword>
<dbReference type="AlphaFoldDB" id="A0A3B1DE82"/>
<proteinExistence type="inferred from homology"/>
<dbReference type="EC" id="3.4.11.18" evidence="6"/>
<dbReference type="GO" id="GO:0070006">
    <property type="term" value="F:metalloaminopeptidase activity"/>
    <property type="evidence" value="ECO:0007669"/>
    <property type="project" value="InterPro"/>
</dbReference>
<gene>
    <name evidence="6" type="ORF">MNBD_UNCLBAC01-777</name>
</gene>
<dbReference type="PRINTS" id="PR00599">
    <property type="entry name" value="MAPEPTIDASE"/>
</dbReference>
<dbReference type="HAMAP" id="MF_01974">
    <property type="entry name" value="MetAP_1"/>
    <property type="match status" value="1"/>
</dbReference>
<dbReference type="InterPro" id="IPR001714">
    <property type="entry name" value="Pept_M24_MAP"/>
</dbReference>
<dbReference type="NCBIfam" id="TIGR00500">
    <property type="entry name" value="met_pdase_I"/>
    <property type="match status" value="1"/>
</dbReference>
<dbReference type="InterPro" id="IPR036005">
    <property type="entry name" value="Creatinase/aminopeptidase-like"/>
</dbReference>
<name>A0A3B1DE82_9ZZZZ</name>
<evidence type="ECO:0000256" key="2">
    <source>
        <dbReference type="ARBA" id="ARBA00022670"/>
    </source>
</evidence>
<dbReference type="PROSITE" id="PS00680">
    <property type="entry name" value="MAP_1"/>
    <property type="match status" value="1"/>
</dbReference>
<keyword evidence="2" id="KW-0645">Protease</keyword>
<organism evidence="6">
    <name type="scientific">hydrothermal vent metagenome</name>
    <dbReference type="NCBI Taxonomy" id="652676"/>
    <lineage>
        <taxon>unclassified sequences</taxon>
        <taxon>metagenomes</taxon>
        <taxon>ecological metagenomes</taxon>
    </lineage>
</organism>
<feature type="domain" description="Peptidase M24" evidence="5">
    <location>
        <begin position="17"/>
        <end position="244"/>
    </location>
</feature>